<protein>
    <recommendedName>
        <fullName evidence="2">BTB domain-containing protein</fullName>
    </recommendedName>
</protein>
<dbReference type="PANTHER" id="PTHR47369:SF2">
    <property type="entry name" value="BTB_POZ DOMAIN-CONTAINING PROTEIN 2"/>
    <property type="match status" value="1"/>
</dbReference>
<dbReference type="Proteomes" id="UP000605846">
    <property type="component" value="Unassembled WGS sequence"/>
</dbReference>
<evidence type="ECO:0000313" key="3">
    <source>
        <dbReference type="EMBL" id="KAF7727064.1"/>
    </source>
</evidence>
<evidence type="ECO:0000259" key="2">
    <source>
        <dbReference type="PROSITE" id="PS50097"/>
    </source>
</evidence>
<sequence length="350" mass="39548">MNGCSSPNTLTEYSYDYAHTPQPSPPSHPPQQPSSIPMPLAVPVLGHVAHHQQHVFFAPPHPAPPLYNIDAYCDYLYHVGYLQGQFSDVNLTVPRLQKTYALHSLIISRSPEIYRRLTQNPHSIELDLDISPEALHTILGHLYKPLSHHDLCYFASEKPRVCAELLDAAEQLGLDQLLDRTLHIVAQSLSQSSVYYWITAMHSFNDKHRRWVESLDHHLVQYLTIGLATQLEAFSTTVKMSGGAYIGGIHAYGYMPSKTPPTRGMMDLAHVYAVLPLDYLKRCLEHVDLPVQDAIQRYHFAKQVLTIRENLGKHGLSVVLRVDGEANLLIVKKAKKIGKWDPSQYDVRSK</sequence>
<dbReference type="OrthoDB" id="6359943at2759"/>
<proteinExistence type="predicted"/>
<dbReference type="EMBL" id="JABAYA010000065">
    <property type="protein sequence ID" value="KAF7727064.1"/>
    <property type="molecule type" value="Genomic_DNA"/>
</dbReference>
<evidence type="ECO:0000313" key="4">
    <source>
        <dbReference type="Proteomes" id="UP000605846"/>
    </source>
</evidence>
<dbReference type="InterPro" id="IPR000210">
    <property type="entry name" value="BTB/POZ_dom"/>
</dbReference>
<feature type="compositionally biased region" description="Pro residues" evidence="1">
    <location>
        <begin position="22"/>
        <end position="32"/>
    </location>
</feature>
<reference evidence="3" key="1">
    <citation type="submission" date="2020-01" db="EMBL/GenBank/DDBJ databases">
        <title>Genome Sequencing of Three Apophysomyces-Like Fungal Strains Confirms a Novel Fungal Genus in the Mucoromycota with divergent Burkholderia-like Endosymbiotic Bacteria.</title>
        <authorList>
            <person name="Stajich J.E."/>
            <person name="Macias A.M."/>
            <person name="Carter-House D."/>
            <person name="Lovett B."/>
            <person name="Kasson L.R."/>
            <person name="Berry K."/>
            <person name="Grigoriev I."/>
            <person name="Chang Y."/>
            <person name="Spatafora J."/>
            <person name="Kasson M.T."/>
        </authorList>
    </citation>
    <scope>NUCLEOTIDE SEQUENCE</scope>
    <source>
        <strain evidence="3">NRRL A-21654</strain>
    </source>
</reference>
<keyword evidence="4" id="KW-1185">Reference proteome</keyword>
<dbReference type="AlphaFoldDB" id="A0A8H7BT30"/>
<dbReference type="PANTHER" id="PTHR47369">
    <property type="entry name" value="BTB/POZ DOMAIN-CONTAINING PROTEIN"/>
    <property type="match status" value="1"/>
</dbReference>
<evidence type="ECO:0000256" key="1">
    <source>
        <dbReference type="SAM" id="MobiDB-lite"/>
    </source>
</evidence>
<feature type="region of interest" description="Disordered" evidence="1">
    <location>
        <begin position="15"/>
        <end position="36"/>
    </location>
</feature>
<name>A0A8H7BT30_9FUNG</name>
<feature type="domain" description="BTB" evidence="2">
    <location>
        <begin position="87"/>
        <end position="143"/>
    </location>
</feature>
<dbReference type="Gene3D" id="3.30.710.10">
    <property type="entry name" value="Potassium Channel Kv1.1, Chain A"/>
    <property type="match status" value="1"/>
</dbReference>
<organism evidence="3 4">
    <name type="scientific">Apophysomyces ossiformis</name>
    <dbReference type="NCBI Taxonomy" id="679940"/>
    <lineage>
        <taxon>Eukaryota</taxon>
        <taxon>Fungi</taxon>
        <taxon>Fungi incertae sedis</taxon>
        <taxon>Mucoromycota</taxon>
        <taxon>Mucoromycotina</taxon>
        <taxon>Mucoromycetes</taxon>
        <taxon>Mucorales</taxon>
        <taxon>Mucorineae</taxon>
        <taxon>Mucoraceae</taxon>
        <taxon>Apophysomyces</taxon>
    </lineage>
</organism>
<gene>
    <name evidence="3" type="ORF">EC973_008027</name>
</gene>
<accession>A0A8H7BT30</accession>
<dbReference type="InterPro" id="IPR011333">
    <property type="entry name" value="SKP1/BTB/POZ_sf"/>
</dbReference>
<comment type="caution">
    <text evidence="3">The sequence shown here is derived from an EMBL/GenBank/DDBJ whole genome shotgun (WGS) entry which is preliminary data.</text>
</comment>
<dbReference type="PROSITE" id="PS50097">
    <property type="entry name" value="BTB"/>
    <property type="match status" value="1"/>
</dbReference>
<dbReference type="SUPFAM" id="SSF54695">
    <property type="entry name" value="POZ domain"/>
    <property type="match status" value="1"/>
</dbReference>